<evidence type="ECO:0000313" key="2">
    <source>
        <dbReference type="EMBL" id="QCO17135.1"/>
    </source>
</evidence>
<dbReference type="AlphaFoldDB" id="A0A4D8R141"/>
<evidence type="ECO:0000313" key="3">
    <source>
        <dbReference type="Proteomes" id="UP000298693"/>
    </source>
</evidence>
<keyword evidence="2" id="KW-0614">Plasmid</keyword>
<dbReference type="Proteomes" id="UP000298693">
    <property type="component" value="Plasmid p1"/>
</dbReference>
<feature type="domain" description="SnoaL-like" evidence="1">
    <location>
        <begin position="30"/>
        <end position="138"/>
    </location>
</feature>
<geneLocation type="plasmid" evidence="2">
    <name>p1</name>
</geneLocation>
<dbReference type="InterPro" id="IPR032710">
    <property type="entry name" value="NTF2-like_dom_sf"/>
</dbReference>
<sequence length="158" mass="17707">MAHGTRPYHGGPSHDGRRCGMAQTDIELLRNLYDRYAVGDVAPLFEHLAPDVEWISCGRSPALAAFSGIFNGLDGVQRYFQGLTQEWTITKHEMRDIARDGDQVVTRNLVEAVSKVTGKPVAVTTEHRWVLQDGRIRRFEERCDDEAALEAACRPSEP</sequence>
<dbReference type="Gene3D" id="3.10.450.50">
    <property type="match status" value="1"/>
</dbReference>
<protein>
    <recommendedName>
        <fullName evidence="1">SnoaL-like domain-containing protein</fullName>
    </recommendedName>
</protein>
<dbReference type="PANTHER" id="PTHR41252:SF1">
    <property type="entry name" value="BLR2505 PROTEIN"/>
    <property type="match status" value="1"/>
</dbReference>
<dbReference type="Pfam" id="PF12680">
    <property type="entry name" value="SnoaL_2"/>
    <property type="match status" value="1"/>
</dbReference>
<dbReference type="InterPro" id="IPR037401">
    <property type="entry name" value="SnoaL-like"/>
</dbReference>
<organism evidence="2 3">
    <name type="scientific">Azospirillum brasilense</name>
    <dbReference type="NCBI Taxonomy" id="192"/>
    <lineage>
        <taxon>Bacteria</taxon>
        <taxon>Pseudomonadati</taxon>
        <taxon>Pseudomonadota</taxon>
        <taxon>Alphaproteobacteria</taxon>
        <taxon>Rhodospirillales</taxon>
        <taxon>Azospirillaceae</taxon>
        <taxon>Azospirillum</taxon>
    </lineage>
</organism>
<name>A0A4D8R141_AZOBR</name>
<reference evidence="2 3" key="1">
    <citation type="submission" date="2018-09" db="EMBL/GenBank/DDBJ databases">
        <title>Whole genome based analysis of evolution and adaptive divergence in Indian and Brazilian strains of Azospirillum brasilense.</title>
        <authorList>
            <person name="Singh C."/>
            <person name="Tripathi A.K."/>
        </authorList>
    </citation>
    <scope>NUCLEOTIDE SEQUENCE [LARGE SCALE GENOMIC DNA]</scope>
    <source>
        <strain evidence="2 3">MTCC4039</strain>
        <plasmid evidence="2 3">p1</plasmid>
    </source>
</reference>
<dbReference type="EMBL" id="CP032346">
    <property type="protein sequence ID" value="QCO17135.1"/>
    <property type="molecule type" value="Genomic_DNA"/>
</dbReference>
<dbReference type="PANTHER" id="PTHR41252">
    <property type="entry name" value="BLR2505 PROTEIN"/>
    <property type="match status" value="1"/>
</dbReference>
<evidence type="ECO:0000259" key="1">
    <source>
        <dbReference type="Pfam" id="PF12680"/>
    </source>
</evidence>
<accession>A0A4D8R141</accession>
<gene>
    <name evidence="2" type="ORF">D3869_17860</name>
</gene>
<proteinExistence type="predicted"/>
<dbReference type="SUPFAM" id="SSF54427">
    <property type="entry name" value="NTF2-like"/>
    <property type="match status" value="1"/>
</dbReference>